<gene>
    <name evidence="2" type="ORF">GA0061103_6354</name>
</gene>
<keyword evidence="1" id="KW-0812">Transmembrane</keyword>
<reference evidence="3" key="1">
    <citation type="submission" date="2016-08" db="EMBL/GenBank/DDBJ databases">
        <authorList>
            <person name="Varghese N."/>
            <person name="Submissions Spin"/>
        </authorList>
    </citation>
    <scope>NUCLEOTIDE SEQUENCE [LARGE SCALE GENOMIC DNA]</scope>
    <source>
        <strain evidence="3">HAMBI 2975</strain>
    </source>
</reference>
<feature type="transmembrane region" description="Helical" evidence="1">
    <location>
        <begin position="74"/>
        <end position="91"/>
    </location>
</feature>
<feature type="transmembrane region" description="Helical" evidence="1">
    <location>
        <begin position="145"/>
        <end position="166"/>
    </location>
</feature>
<evidence type="ECO:0000313" key="2">
    <source>
        <dbReference type="EMBL" id="SCB43707.1"/>
    </source>
</evidence>
<proteinExistence type="predicted"/>
<keyword evidence="1" id="KW-0472">Membrane</keyword>
<keyword evidence="1" id="KW-1133">Transmembrane helix</keyword>
<dbReference type="STRING" id="410764.GA0061103_6354"/>
<feature type="transmembrane region" description="Helical" evidence="1">
    <location>
        <begin position="97"/>
        <end position="120"/>
    </location>
</feature>
<dbReference type="InterPro" id="IPR018692">
    <property type="entry name" value="DUF2189"/>
</dbReference>
<accession>A0A1C3WUJ8</accession>
<evidence type="ECO:0000256" key="1">
    <source>
        <dbReference type="SAM" id="Phobius"/>
    </source>
</evidence>
<sequence length="295" mass="32027">MPVANDDVGNHLAAILHRQPSTTVEEESIMTTFHVMAGADHTFTRPAIRKIGIADLVDALKMGLDDFSEKPSHYVFLCLMYPIAGIALAIWSTDQNLLPLLFPLMSGFALLGPLAAIGLYEISRRREKGLDTSWSHAFDVRFSPALPSIIVAGLMLFGLFIVWLFVAQSIYFTYFGDGVPPTLSSFASSVLTTREGMAMMLWGDLIGFLFALVALVTTVVTFQLLLDRDVGVVAAIDASIRATLTNPVPIAVWGLIVAVLLVIGTIPIFAGLAVVMPILGHASWHLYRKLIVTEG</sequence>
<dbReference type="Pfam" id="PF09955">
    <property type="entry name" value="DUF2189"/>
    <property type="match status" value="1"/>
</dbReference>
<organism evidence="2 3">
    <name type="scientific">Rhizobium multihospitium</name>
    <dbReference type="NCBI Taxonomy" id="410764"/>
    <lineage>
        <taxon>Bacteria</taxon>
        <taxon>Pseudomonadati</taxon>
        <taxon>Pseudomonadota</taxon>
        <taxon>Alphaproteobacteria</taxon>
        <taxon>Hyphomicrobiales</taxon>
        <taxon>Rhizobiaceae</taxon>
        <taxon>Rhizobium/Agrobacterium group</taxon>
        <taxon>Rhizobium</taxon>
    </lineage>
</organism>
<dbReference type="EMBL" id="FMAG01000007">
    <property type="protein sequence ID" value="SCB43707.1"/>
    <property type="molecule type" value="Genomic_DNA"/>
</dbReference>
<dbReference type="Proteomes" id="UP000199101">
    <property type="component" value="Unassembled WGS sequence"/>
</dbReference>
<evidence type="ECO:0000313" key="3">
    <source>
        <dbReference type="Proteomes" id="UP000199101"/>
    </source>
</evidence>
<feature type="transmembrane region" description="Helical" evidence="1">
    <location>
        <begin position="250"/>
        <end position="279"/>
    </location>
</feature>
<protein>
    <submittedName>
        <fullName evidence="2">Uncharacterized membrane protein</fullName>
    </submittedName>
</protein>
<feature type="transmembrane region" description="Helical" evidence="1">
    <location>
        <begin position="205"/>
        <end position="226"/>
    </location>
</feature>
<dbReference type="AlphaFoldDB" id="A0A1C3WUJ8"/>
<keyword evidence="3" id="KW-1185">Reference proteome</keyword>
<name>A0A1C3WUJ8_9HYPH</name>